<evidence type="ECO:0000313" key="3">
    <source>
        <dbReference type="Proteomes" id="UP000290243"/>
    </source>
</evidence>
<dbReference type="Proteomes" id="UP000290243">
    <property type="component" value="Chromosome"/>
</dbReference>
<keyword evidence="3" id="KW-1185">Reference proteome</keyword>
<organism evidence="2 3">
    <name type="scientific">Mycoplasmopsis maculosa</name>
    <dbReference type="NCBI Taxonomy" id="114885"/>
    <lineage>
        <taxon>Bacteria</taxon>
        <taxon>Bacillati</taxon>
        <taxon>Mycoplasmatota</taxon>
        <taxon>Mycoplasmoidales</taxon>
        <taxon>Metamycoplasmataceae</taxon>
        <taxon>Mycoplasmopsis</taxon>
    </lineage>
</organism>
<protein>
    <submittedName>
        <fullName evidence="2">Uncharacterized protein</fullName>
    </submittedName>
</protein>
<dbReference type="AlphaFoldDB" id="A0A449B5G5"/>
<evidence type="ECO:0000313" key="1">
    <source>
        <dbReference type="EMBL" id="VEU75304.1"/>
    </source>
</evidence>
<sequence length="225" mass="26963">MLSNNPNKSFLEQLDETKNEKLQEFYKKYNYTNGFSSLLEVLINSVSKILDPTIYVNFIDEFGNKHYFYDEWKDSLILGRKNHIQDSNQRQFYIFALNLYNKLLMPFNYLVNSYDSEIEFNTDSVNSDLSSWNIRKFKKEFYKEFYQPIFGEIKKMQEATDEAKTRSAKIMIKNFLENSIIKKPDNNNQLTENKNLINTYELRAKDITGIEFNEYWLNPNKDENE</sequence>
<dbReference type="KEGG" id="mmau:NCTC10168_00222"/>
<dbReference type="EMBL" id="LR215037">
    <property type="protein sequence ID" value="VEU75304.1"/>
    <property type="molecule type" value="Genomic_DNA"/>
</dbReference>
<geneLocation type="plasmid" evidence="2 3">
    <name>2</name>
</geneLocation>
<keyword evidence="2" id="KW-0614">Plasmid</keyword>
<dbReference type="Proteomes" id="UP000290243">
    <property type="component" value="Plasmid 2"/>
</dbReference>
<name>A0A449B5G5_9BACT</name>
<dbReference type="KEGG" id="mmau:NCTC10168_00789"/>
<evidence type="ECO:0000313" key="2">
    <source>
        <dbReference type="EMBL" id="VEU75840.1"/>
    </source>
</evidence>
<gene>
    <name evidence="1" type="ORF">NCTC10168_00222</name>
    <name evidence="2" type="ORF">NCTC10168_00789</name>
</gene>
<proteinExistence type="predicted"/>
<dbReference type="RefSeq" id="WP_129646300.1">
    <property type="nucleotide sequence ID" value="NZ_LR215037.1"/>
</dbReference>
<dbReference type="EMBL" id="LR215038">
    <property type="protein sequence ID" value="VEU75840.1"/>
    <property type="molecule type" value="Genomic_DNA"/>
</dbReference>
<accession>A0A449B5G5</accession>
<reference evidence="2 3" key="1">
    <citation type="submission" date="2019-01" db="EMBL/GenBank/DDBJ databases">
        <authorList>
            <consortium name="Pathogen Informatics"/>
        </authorList>
    </citation>
    <scope>NUCLEOTIDE SEQUENCE [LARGE SCALE GENOMIC DNA]</scope>
    <source>
        <strain evidence="2 3">NCTC10168</strain>
        <plasmid evidence="3">2</plasmid>
    </source>
</reference>